<dbReference type="GO" id="GO:0005829">
    <property type="term" value="C:cytosol"/>
    <property type="evidence" value="ECO:0007669"/>
    <property type="project" value="TreeGrafter"/>
</dbReference>
<dbReference type="PANTHER" id="PTHR43618">
    <property type="entry name" value="7-ALPHA-HYDROXYSTEROID DEHYDROGENASE"/>
    <property type="match status" value="1"/>
</dbReference>
<dbReference type="Pfam" id="PF13561">
    <property type="entry name" value="adh_short_C2"/>
    <property type="match status" value="1"/>
</dbReference>
<protein>
    <recommendedName>
        <fullName evidence="6">3-oxoacyl-ACP reductase</fullName>
    </recommendedName>
</protein>
<evidence type="ECO:0000256" key="1">
    <source>
        <dbReference type="ARBA" id="ARBA00006484"/>
    </source>
</evidence>
<evidence type="ECO:0000313" key="4">
    <source>
        <dbReference type="EMBL" id="KCZ64825.1"/>
    </source>
</evidence>
<dbReference type="AlphaFoldDB" id="A0A059EB37"/>
<organism evidence="4 5">
    <name type="scientific">Hyphomonas atlantica</name>
    <dbReference type="NCBI Taxonomy" id="1280948"/>
    <lineage>
        <taxon>Bacteria</taxon>
        <taxon>Pseudomonadati</taxon>
        <taxon>Pseudomonadota</taxon>
        <taxon>Alphaproteobacteria</taxon>
        <taxon>Hyphomonadales</taxon>
        <taxon>Hyphomonadaceae</taxon>
        <taxon>Hyphomonas</taxon>
    </lineage>
</organism>
<dbReference type="InterPro" id="IPR020904">
    <property type="entry name" value="Sc_DH/Rdtase_CS"/>
</dbReference>
<dbReference type="PRINTS" id="PR00081">
    <property type="entry name" value="GDHRDH"/>
</dbReference>
<proteinExistence type="inferred from homology"/>
<dbReference type="eggNOG" id="COG1028">
    <property type="taxonomic scope" value="Bacteria"/>
</dbReference>
<dbReference type="Proteomes" id="UP000024547">
    <property type="component" value="Unassembled WGS sequence"/>
</dbReference>
<dbReference type="PATRIC" id="fig|1280948.3.peg.40"/>
<dbReference type="SUPFAM" id="SSF51735">
    <property type="entry name" value="NAD(P)-binding Rossmann-fold domains"/>
    <property type="match status" value="1"/>
</dbReference>
<dbReference type="EMBL" id="AWFH01000001">
    <property type="protein sequence ID" value="KCZ64825.1"/>
    <property type="molecule type" value="Genomic_DNA"/>
</dbReference>
<evidence type="ECO:0000313" key="5">
    <source>
        <dbReference type="Proteomes" id="UP000024547"/>
    </source>
</evidence>
<dbReference type="GO" id="GO:0008709">
    <property type="term" value="F:cholate 7-alpha-dehydrogenase (NAD+) activity"/>
    <property type="evidence" value="ECO:0007669"/>
    <property type="project" value="TreeGrafter"/>
</dbReference>
<name>A0A059EB37_9PROT</name>
<dbReference type="Gene3D" id="3.40.50.720">
    <property type="entry name" value="NAD(P)-binding Rossmann-like Domain"/>
    <property type="match status" value="1"/>
</dbReference>
<keyword evidence="3" id="KW-0560">Oxidoreductase</keyword>
<dbReference type="STRING" id="1280948.HY36_00200"/>
<keyword evidence="2" id="KW-0521">NADP</keyword>
<dbReference type="InterPro" id="IPR052178">
    <property type="entry name" value="Sec_Metab_Biosynth_SDR"/>
</dbReference>
<dbReference type="InterPro" id="IPR036291">
    <property type="entry name" value="NAD(P)-bd_dom_sf"/>
</dbReference>
<dbReference type="PANTHER" id="PTHR43618:SF8">
    <property type="entry name" value="7ALPHA-HYDROXYSTEROID DEHYDROGENASE"/>
    <property type="match status" value="1"/>
</dbReference>
<dbReference type="InterPro" id="IPR002347">
    <property type="entry name" value="SDR_fam"/>
</dbReference>
<comment type="caution">
    <text evidence="4">The sequence shown here is derived from an EMBL/GenBank/DDBJ whole genome shotgun (WGS) entry which is preliminary data.</text>
</comment>
<comment type="similarity">
    <text evidence="1">Belongs to the short-chain dehydrogenases/reductases (SDR) family.</text>
</comment>
<evidence type="ECO:0008006" key="6">
    <source>
        <dbReference type="Google" id="ProtNLM"/>
    </source>
</evidence>
<sequence>MDMDFSNLFSVAGKTVVVTGGSRGIGEMISAGFLANGAKVIISSRKADACEETVERLKSQYGGEIYAIPSDVGQMVGIEHLAKEIAEREDKVDVLINNAGVAWGAKLEDFPEHGWDKVMDVNVKGLFFLTQKLMPLLRKAASADNPARVINIASIDGMHTSPMSGFAYGTSKAAVIHLTRFMGAHLAGEHILCNGIAPGPFPTYMLSTGVGFKGETEGVDWQKIGDQNPSGRVGQPSDIAGLAMFLSSKASNYITGHTVPCDGGIVSSS</sequence>
<dbReference type="PROSITE" id="PS00061">
    <property type="entry name" value="ADH_SHORT"/>
    <property type="match status" value="1"/>
</dbReference>
<accession>A0A059EB37</accession>
<dbReference type="PRINTS" id="PR00080">
    <property type="entry name" value="SDRFAMILY"/>
</dbReference>
<reference evidence="4 5" key="1">
    <citation type="journal article" date="2014" name="Antonie Van Leeuwenhoek">
        <title>Hyphomonas beringensis sp. nov. and Hyphomonas chukchiensis sp. nov., isolated from surface seawater of the Bering Sea and Chukchi Sea.</title>
        <authorList>
            <person name="Li C."/>
            <person name="Lai Q."/>
            <person name="Li G."/>
            <person name="Dong C."/>
            <person name="Wang J."/>
            <person name="Liao Y."/>
            <person name="Shao Z."/>
        </authorList>
    </citation>
    <scope>NUCLEOTIDE SEQUENCE [LARGE SCALE GENOMIC DNA]</scope>
    <source>
        <strain evidence="4 5">22II1-22F38</strain>
    </source>
</reference>
<evidence type="ECO:0000256" key="2">
    <source>
        <dbReference type="ARBA" id="ARBA00022857"/>
    </source>
</evidence>
<evidence type="ECO:0000256" key="3">
    <source>
        <dbReference type="ARBA" id="ARBA00023002"/>
    </source>
</evidence>
<keyword evidence="5" id="KW-1185">Reference proteome</keyword>
<gene>
    <name evidence="4" type="ORF">HY36_00200</name>
</gene>
<dbReference type="FunFam" id="3.40.50.720:FF:000084">
    <property type="entry name" value="Short-chain dehydrogenase reductase"/>
    <property type="match status" value="1"/>
</dbReference>